<comment type="subcellular location">
    <subcellularLocation>
        <location evidence="1">Early endosome membrane</location>
        <topology evidence="1">Single-pass type I membrane protein</topology>
    </subcellularLocation>
    <subcellularLocation>
        <location evidence="3">Melanosome membrane</location>
        <topology evidence="3">Single-pass type I membrane protein</topology>
    </subcellularLocation>
    <subcellularLocation>
        <location evidence="2">Mitochondrion</location>
    </subcellularLocation>
</comment>
<dbReference type="GO" id="GO:0033162">
    <property type="term" value="C:melanosome membrane"/>
    <property type="evidence" value="ECO:0007669"/>
    <property type="project" value="UniProtKB-SubCell"/>
</dbReference>
<dbReference type="Pfam" id="PF02410">
    <property type="entry name" value="RsfS"/>
    <property type="match status" value="1"/>
</dbReference>
<dbReference type="InterPro" id="IPR059017">
    <property type="entry name" value="PMEL_NMB_N"/>
</dbReference>
<dbReference type="CDD" id="cd00146">
    <property type="entry name" value="PKD"/>
    <property type="match status" value="1"/>
</dbReference>
<proteinExistence type="inferred from homology"/>
<evidence type="ECO:0000256" key="12">
    <source>
        <dbReference type="ARBA" id="ARBA00053669"/>
    </source>
</evidence>
<dbReference type="Gene3D" id="2.60.40.10">
    <property type="entry name" value="Immunoglobulins"/>
    <property type="match status" value="1"/>
</dbReference>
<dbReference type="GO" id="GO:0007155">
    <property type="term" value="P:cell adhesion"/>
    <property type="evidence" value="ECO:0007669"/>
    <property type="project" value="TreeGrafter"/>
</dbReference>
<dbReference type="SUPFAM" id="SSF49299">
    <property type="entry name" value="PKD domain"/>
    <property type="match status" value="1"/>
</dbReference>
<evidence type="ECO:0000256" key="4">
    <source>
        <dbReference type="ARBA" id="ARBA00010574"/>
    </source>
</evidence>
<keyword evidence="8" id="KW-0496">Mitochondrion</keyword>
<feature type="region of interest" description="Disordered" evidence="16">
    <location>
        <begin position="594"/>
        <end position="622"/>
    </location>
</feature>
<dbReference type="FunFam" id="3.30.460.10:FF:000018">
    <property type="entry name" value="Mitochondrial assembly of ribosomal large subunit 1"/>
    <property type="match status" value="1"/>
</dbReference>
<evidence type="ECO:0000313" key="21">
    <source>
        <dbReference type="Proteomes" id="UP000710432"/>
    </source>
</evidence>
<feature type="transmembrane region" description="Helical" evidence="17">
    <location>
        <begin position="371"/>
        <end position="391"/>
    </location>
</feature>
<dbReference type="SUPFAM" id="SSF81301">
    <property type="entry name" value="Nucleotidyltransferase"/>
    <property type="match status" value="1"/>
</dbReference>
<keyword evidence="6 18" id="KW-0732">Signal</keyword>
<organism evidence="20 21">
    <name type="scientific">Microtus ochrogaster</name>
    <name type="common">Prairie vole</name>
    <dbReference type="NCBI Taxonomy" id="79684"/>
    <lineage>
        <taxon>Eukaryota</taxon>
        <taxon>Metazoa</taxon>
        <taxon>Chordata</taxon>
        <taxon>Craniata</taxon>
        <taxon>Vertebrata</taxon>
        <taxon>Euteleostomi</taxon>
        <taxon>Mammalia</taxon>
        <taxon>Eutheria</taxon>
        <taxon>Euarchontoglires</taxon>
        <taxon>Glires</taxon>
        <taxon>Rodentia</taxon>
        <taxon>Myomorpha</taxon>
        <taxon>Muroidea</taxon>
        <taxon>Cricetidae</taxon>
        <taxon>Arvicolinae</taxon>
        <taxon>Microtus</taxon>
    </lineage>
</organism>
<dbReference type="Pfam" id="PF20433">
    <property type="entry name" value="PKAT_KLD"/>
    <property type="match status" value="1"/>
</dbReference>
<dbReference type="InterPro" id="IPR043519">
    <property type="entry name" value="NT_sf"/>
</dbReference>
<comment type="similarity">
    <text evidence="4">Belongs to the Iojap/RsfS family.</text>
</comment>
<dbReference type="GO" id="GO:0005739">
    <property type="term" value="C:mitochondrion"/>
    <property type="evidence" value="ECO:0007669"/>
    <property type="project" value="UniProtKB-SubCell"/>
</dbReference>
<dbReference type="AlphaFoldDB" id="A0A8J6KN69"/>
<feature type="transmembrane region" description="Helical" evidence="17">
    <location>
        <begin position="318"/>
        <end position="342"/>
    </location>
</feature>
<feature type="transmembrane region" description="Helical" evidence="17">
    <location>
        <begin position="495"/>
        <end position="516"/>
    </location>
</feature>
<feature type="chain" id="PRO_5035162952" description="Mitochondrial assembly of ribosomal large subunit protein 1" evidence="18">
    <location>
        <begin position="23"/>
        <end position="764"/>
    </location>
</feature>
<dbReference type="InterPro" id="IPR013783">
    <property type="entry name" value="Ig-like_fold"/>
</dbReference>
<dbReference type="PANTHER" id="PTHR11861:SF11">
    <property type="entry name" value="TRANSMEMBRANE GLYCOPROTEIN NMB"/>
    <property type="match status" value="1"/>
</dbReference>
<dbReference type="Gene3D" id="3.30.460.10">
    <property type="entry name" value="Beta Polymerase, domain 2"/>
    <property type="match status" value="1"/>
</dbReference>
<dbReference type="GO" id="GO:0005886">
    <property type="term" value="C:plasma membrane"/>
    <property type="evidence" value="ECO:0007669"/>
    <property type="project" value="TreeGrafter"/>
</dbReference>
<feature type="domain" description="PKD" evidence="19">
    <location>
        <begin position="276"/>
        <end position="315"/>
    </location>
</feature>
<comment type="function">
    <text evidence="12">Required for normal mitochondrial ribosome function and mitochondrial translation. May play a role in ribosome biogenesis by preventing premature association of the 28S and 39S ribosomal subunits. Interacts with mitochondrial ribosomal protein uL14m (MRPL14), probably blocking formation of intersubunit bridge B8, preventing association of the 28S and 39S ribosomal subunits. Addition to isolated mitochondrial ribosomal subunits partially inhibits translation, probably by interfering with the association of the 28S and 39S ribosomal subunits and the formation of functional ribosomes. May also participate in the assembly and/or regulation of the stability of the large subunit of the mitochondrial ribosome. May function as a ribosomal silencing factor.</text>
</comment>
<evidence type="ECO:0000256" key="11">
    <source>
        <dbReference type="ARBA" id="ARBA00025776"/>
    </source>
</evidence>
<dbReference type="InterPro" id="IPR022409">
    <property type="entry name" value="PKD/Chitinase_dom"/>
</dbReference>
<protein>
    <recommendedName>
        <fullName evidence="15">Mitochondrial assembly of ribosomal large subunit protein 1</fullName>
    </recommendedName>
    <alternativeName>
        <fullName evidence="14">Transmembrane glycoprotein NMB</fullName>
    </alternativeName>
</protein>
<evidence type="ECO:0000256" key="5">
    <source>
        <dbReference type="ARBA" id="ARBA00022692"/>
    </source>
</evidence>
<evidence type="ECO:0000256" key="8">
    <source>
        <dbReference type="ARBA" id="ARBA00023128"/>
    </source>
</evidence>
<comment type="similarity">
    <text evidence="11">Belongs to the PMEL/NMB family.</text>
</comment>
<evidence type="ECO:0000256" key="1">
    <source>
        <dbReference type="ARBA" id="ARBA00004158"/>
    </source>
</evidence>
<evidence type="ECO:0000256" key="7">
    <source>
        <dbReference type="ARBA" id="ARBA00022989"/>
    </source>
</evidence>
<evidence type="ECO:0000256" key="3">
    <source>
        <dbReference type="ARBA" id="ARBA00004573"/>
    </source>
</evidence>
<keyword evidence="9 17" id="KW-0472">Membrane</keyword>
<accession>A0A8J6KN69</accession>
<feature type="signal peptide" evidence="18">
    <location>
        <begin position="1"/>
        <end position="22"/>
    </location>
</feature>
<dbReference type="GO" id="GO:0031901">
    <property type="term" value="C:early endosome membrane"/>
    <property type="evidence" value="ECO:0007669"/>
    <property type="project" value="UniProtKB-SubCell"/>
</dbReference>
<evidence type="ECO:0000256" key="6">
    <source>
        <dbReference type="ARBA" id="ARBA00022729"/>
    </source>
</evidence>
<evidence type="ECO:0000313" key="20">
    <source>
        <dbReference type="EMBL" id="KAH0506001.1"/>
    </source>
</evidence>
<name>A0A8J6KN69_MICOH</name>
<evidence type="ECO:0000256" key="18">
    <source>
        <dbReference type="SAM" id="SignalP"/>
    </source>
</evidence>
<comment type="function">
    <text evidence="13">Could be a melanogenic enzyme.</text>
</comment>
<evidence type="ECO:0000256" key="2">
    <source>
        <dbReference type="ARBA" id="ARBA00004173"/>
    </source>
</evidence>
<keyword evidence="7 17" id="KW-1133">Transmembrane helix</keyword>
<dbReference type="GO" id="GO:0005178">
    <property type="term" value="F:integrin binding"/>
    <property type="evidence" value="ECO:0007669"/>
    <property type="project" value="TreeGrafter"/>
</dbReference>
<keyword evidence="5 17" id="KW-0812">Transmembrane</keyword>
<evidence type="ECO:0000256" key="10">
    <source>
        <dbReference type="ARBA" id="ARBA00023180"/>
    </source>
</evidence>
<dbReference type="EMBL" id="JAATJU010024299">
    <property type="protein sequence ID" value="KAH0506001.1"/>
    <property type="molecule type" value="Genomic_DNA"/>
</dbReference>
<dbReference type="InterPro" id="IPR046846">
    <property type="entry name" value="PKAT_KLD"/>
</dbReference>
<evidence type="ECO:0000256" key="14">
    <source>
        <dbReference type="ARBA" id="ARBA00070688"/>
    </source>
</evidence>
<evidence type="ECO:0000256" key="9">
    <source>
        <dbReference type="ARBA" id="ARBA00023136"/>
    </source>
</evidence>
<sequence length="764" mass="85692">MENLLGVLGFLLLASGLPLQEAKRFRDVLGHEQSPGHVREQNQLRGWSSDEAEWNENLYPVWKRGDGGWKNSWEGGRVQAVLTSDSPALVGSNITFVVNLVFPRCQKEDANGNIFYEKNCRNDLGFTPDQYIYNWTAGAEGGDWEGCTGQSQHLAFPDGKPFPRPHGWKKWSFVYVFHTLGQYFQKLGRCSARVSVNTVNMTLGHQVMEVTVFRRHGRTYIPIAQVKDVYVITDQIPVFVTMSQKNNRNSSEGTFLRDLPIVFDVLIHDPSHFLNDSAISYKWNFGDNTGLFVSNNHSLNHTYVLNGTFNLNLTVQAAVWTSIFIFVISCYLHYILILNFYYSNFLVPTGYNSMEPSDISSKSCQINRYGYFRATLTIVEGILEVSIIQIADVPMSMPQPDNSLKDFIVTCKGTTPTEVCTIVSDPTCQVAQTRVCSSVALDELCPLSVRRAFNGSGTYCVNITLGDDTSLALTSTLISIPGKDPVSPLRMANGALISIGCLAVFVTMVTILLYNLSVRPWLRPRHDVESRSRAEGPAPREVAATAMGPGWSPARRLWPLLWRTVVSQRADPAASSVLRLPRLAEQWLSAGPAACPTPSPARGLYRGPQPQERPDGEARLQPGAADRIGSKFDIDMLVSLLRQENARDICVIKVPPEMKYADYFVIGSGTSSRHLHAMAYYIVKMYKHLKCRSDPYVKIEGKDTDDWLCVDFETRETYELEKLWTLRSFDDHLAQMEAETLPEDFILGLEDDASSPTPVEFKRE</sequence>
<gene>
    <name evidence="20" type="ORF">LTLLF_175330</name>
</gene>
<dbReference type="Pfam" id="PF18911">
    <property type="entry name" value="PKD_4"/>
    <property type="match status" value="1"/>
</dbReference>
<evidence type="ECO:0000256" key="15">
    <source>
        <dbReference type="ARBA" id="ARBA00073331"/>
    </source>
</evidence>
<dbReference type="Proteomes" id="UP000710432">
    <property type="component" value="Unassembled WGS sequence"/>
</dbReference>
<dbReference type="InterPro" id="IPR045219">
    <property type="entry name" value="PKAT"/>
</dbReference>
<dbReference type="PANTHER" id="PTHR11861">
    <property type="entry name" value="MELANOCYTE PROTEIN PMEL 17-RELATED"/>
    <property type="match status" value="1"/>
</dbReference>
<reference evidence="20" key="1">
    <citation type="submission" date="2020-03" db="EMBL/GenBank/DDBJ databases">
        <title>Studies in the Genomics of Life Span.</title>
        <authorList>
            <person name="Glass D."/>
        </authorList>
    </citation>
    <scope>NUCLEOTIDE SEQUENCE</scope>
    <source>
        <strain evidence="20">LTLLF</strain>
        <tissue evidence="20">Muscle</tissue>
    </source>
</reference>
<dbReference type="FunFam" id="2.60.40.10:FF:000893">
    <property type="entry name" value="Transmembrane glycoprotein NMB"/>
    <property type="match status" value="1"/>
</dbReference>
<dbReference type="Pfam" id="PF26141">
    <property type="entry name" value="PMEL_NMB_N"/>
    <property type="match status" value="1"/>
</dbReference>
<dbReference type="PROSITE" id="PS50093">
    <property type="entry name" value="PKD"/>
    <property type="match status" value="1"/>
</dbReference>
<evidence type="ECO:0000256" key="16">
    <source>
        <dbReference type="SAM" id="MobiDB-lite"/>
    </source>
</evidence>
<comment type="caution">
    <text evidence="20">The sequence shown here is derived from an EMBL/GenBank/DDBJ whole genome shotgun (WGS) entry which is preliminary data.</text>
</comment>
<evidence type="ECO:0000256" key="13">
    <source>
        <dbReference type="ARBA" id="ARBA00058329"/>
    </source>
</evidence>
<dbReference type="InterPro" id="IPR000601">
    <property type="entry name" value="PKD_dom"/>
</dbReference>
<feature type="region of interest" description="Disordered" evidence="16">
    <location>
        <begin position="527"/>
        <end position="547"/>
    </location>
</feature>
<evidence type="ECO:0000259" key="19">
    <source>
        <dbReference type="PROSITE" id="PS50093"/>
    </source>
</evidence>
<dbReference type="InterPro" id="IPR035986">
    <property type="entry name" value="PKD_dom_sf"/>
</dbReference>
<evidence type="ECO:0000256" key="17">
    <source>
        <dbReference type="SAM" id="Phobius"/>
    </source>
</evidence>
<keyword evidence="10" id="KW-0325">Glycoprotein</keyword>
<dbReference type="SMART" id="SM00089">
    <property type="entry name" value="PKD"/>
    <property type="match status" value="1"/>
</dbReference>